<name>A0A8S4Q3X2_OWEFU</name>
<reference evidence="1" key="1">
    <citation type="submission" date="2022-03" db="EMBL/GenBank/DDBJ databases">
        <authorList>
            <person name="Martin C."/>
        </authorList>
    </citation>
    <scope>NUCLEOTIDE SEQUENCE</scope>
</reference>
<evidence type="ECO:0000313" key="2">
    <source>
        <dbReference type="Proteomes" id="UP000749559"/>
    </source>
</evidence>
<protein>
    <recommendedName>
        <fullName evidence="3">SGNH domain-containing protein</fullName>
    </recommendedName>
</protein>
<comment type="caution">
    <text evidence="1">The sequence shown here is derived from an EMBL/GenBank/DDBJ whole genome shotgun (WGS) entry which is preliminary data.</text>
</comment>
<sequence length="414" mass="47458">MVWKRLEICISFMTLLSFGTILLMNTNLLKVPTTNFNRLSWRQLTRNTIGSKSNSASLHMTEQEYIDCLSIGEWVKGAREDTEMEKMIFMPSEGELTLANGQCGDRETTNRTATVPRRALCYPTSKKACCSKNHCETMTIDQCQCKGCFDLRTYLHVEKYVWQPGSKQCPITYFDTTSACNMFAKRKLKHIICVGDSLVRHFHTALLIVLSGNLESGGMHPTTNPEKKKSCGNYAQFEEKTCRQLIQHGRKICNSTVTLTLRYDYSLPTLQNSVNFIREKEGQVILFSNGLHNNFDIPKTKLALHKYLETLGSKIFKRNKMDNHTTPRMVFMSPHLPGLMKSPRYWNTQGTKNVTTYTSEMRTFLSKYNIPTFNTHVLTNHSFSFDGTHFGYGLNHQLAQTLLNYISQHEWGAD</sequence>
<proteinExistence type="predicted"/>
<dbReference type="Proteomes" id="UP000749559">
    <property type="component" value="Unassembled WGS sequence"/>
</dbReference>
<dbReference type="AlphaFoldDB" id="A0A8S4Q3X2"/>
<accession>A0A8S4Q3X2</accession>
<keyword evidence="2" id="KW-1185">Reference proteome</keyword>
<evidence type="ECO:0000313" key="1">
    <source>
        <dbReference type="EMBL" id="CAH1801217.1"/>
    </source>
</evidence>
<dbReference type="OrthoDB" id="6086232at2759"/>
<gene>
    <name evidence="1" type="ORF">OFUS_LOCUS25028</name>
</gene>
<evidence type="ECO:0008006" key="3">
    <source>
        <dbReference type="Google" id="ProtNLM"/>
    </source>
</evidence>
<dbReference type="EMBL" id="CAIIXF020000012">
    <property type="protein sequence ID" value="CAH1801217.1"/>
    <property type="molecule type" value="Genomic_DNA"/>
</dbReference>
<organism evidence="1 2">
    <name type="scientific">Owenia fusiformis</name>
    <name type="common">Polychaete worm</name>
    <dbReference type="NCBI Taxonomy" id="6347"/>
    <lineage>
        <taxon>Eukaryota</taxon>
        <taxon>Metazoa</taxon>
        <taxon>Spiralia</taxon>
        <taxon>Lophotrochozoa</taxon>
        <taxon>Annelida</taxon>
        <taxon>Polychaeta</taxon>
        <taxon>Sedentaria</taxon>
        <taxon>Canalipalpata</taxon>
        <taxon>Sabellida</taxon>
        <taxon>Oweniida</taxon>
        <taxon>Oweniidae</taxon>
        <taxon>Owenia</taxon>
    </lineage>
</organism>